<dbReference type="PANTHER" id="PTHR42201">
    <property type="entry name" value="TAXIS PROTEIN"/>
    <property type="match status" value="1"/>
</dbReference>
<proteinExistence type="predicted"/>
<dbReference type="EMBL" id="FOYS01000002">
    <property type="protein sequence ID" value="SFR43843.1"/>
    <property type="molecule type" value="Genomic_DNA"/>
</dbReference>
<keyword evidence="3" id="KW-1185">Reference proteome</keyword>
<accession>A0A1I6GNP7</accession>
<dbReference type="RefSeq" id="WP_245758318.1">
    <property type="nucleotide sequence ID" value="NZ_FOYS01000002.1"/>
</dbReference>
<feature type="compositionally biased region" description="Low complexity" evidence="1">
    <location>
        <begin position="47"/>
        <end position="61"/>
    </location>
</feature>
<dbReference type="Proteomes" id="UP000243250">
    <property type="component" value="Unassembled WGS sequence"/>
</dbReference>
<dbReference type="InterPro" id="IPR007381">
    <property type="entry name" value="CheF1/F2"/>
</dbReference>
<dbReference type="Pfam" id="PF04283">
    <property type="entry name" value="CheF-arch"/>
    <property type="match status" value="1"/>
</dbReference>
<dbReference type="AlphaFoldDB" id="A0A1I6GNP7"/>
<reference evidence="3" key="1">
    <citation type="submission" date="2016-10" db="EMBL/GenBank/DDBJ databases">
        <authorList>
            <person name="Varghese N."/>
            <person name="Submissions S."/>
        </authorList>
    </citation>
    <scope>NUCLEOTIDE SEQUENCE [LARGE SCALE GENOMIC DNA]</scope>
    <source>
        <strain evidence="3">CGMCC 1.8711</strain>
    </source>
</reference>
<evidence type="ECO:0000313" key="2">
    <source>
        <dbReference type="EMBL" id="SFR43843.1"/>
    </source>
</evidence>
<feature type="region of interest" description="Disordered" evidence="1">
    <location>
        <begin position="1"/>
        <end position="63"/>
    </location>
</feature>
<gene>
    <name evidence="2" type="ORF">SAMN04488124_1328</name>
</gene>
<name>A0A1I6GNP7_9EURY</name>
<dbReference type="PANTHER" id="PTHR42201:SF1">
    <property type="entry name" value="TAXIS PROTEIN"/>
    <property type="match status" value="1"/>
</dbReference>
<dbReference type="GO" id="GO:0006935">
    <property type="term" value="P:chemotaxis"/>
    <property type="evidence" value="ECO:0007669"/>
    <property type="project" value="InterPro"/>
</dbReference>
<protein>
    <submittedName>
        <fullName evidence="2">HTH domain-containing protein</fullName>
    </submittedName>
</protein>
<dbReference type="STRING" id="555875.SAMN04488124_1328"/>
<sequence>MTDELGSDTGVPTPTPDEGVETDYLADSRTASLRTDGGSDGADTDTGETAASPASTGATGEDLLEAYRNKKDAADDASETDAERERRLRRSKNGESIIVDFVANFVAGGEATFEPVKGRVLMSERRLILATSETKTVVPITSIFDIAVGQVPAEVEEFFDYTVMVGYVVGNRRRTTVIGGDRETIEKFSLLLFRAVLNGSTTHVKHPAKVGGRVMDTPKRKTGLHLDYESVVFPGNDELGETEGPFEIDLASVIFFEVIERTIDDEKRLVLSVQHVENGQTVTSEMSMGSRRKMNILGRYLRLIYHWIKSDVRDVEVEEETLEVLVGLYSTGPGIDLASLLDLDEAELASRLGELYDDNLITESELPCDLTPQGRFVVNEEIEGVNV</sequence>
<evidence type="ECO:0000256" key="1">
    <source>
        <dbReference type="SAM" id="MobiDB-lite"/>
    </source>
</evidence>
<evidence type="ECO:0000313" key="3">
    <source>
        <dbReference type="Proteomes" id="UP000243250"/>
    </source>
</evidence>
<organism evidence="2 3">
    <name type="scientific">Halogeometricum limi</name>
    <dbReference type="NCBI Taxonomy" id="555875"/>
    <lineage>
        <taxon>Archaea</taxon>
        <taxon>Methanobacteriati</taxon>
        <taxon>Methanobacteriota</taxon>
        <taxon>Stenosarchaea group</taxon>
        <taxon>Halobacteria</taxon>
        <taxon>Halobacteriales</taxon>
        <taxon>Haloferacaceae</taxon>
        <taxon>Halogeometricum</taxon>
    </lineage>
</organism>